<evidence type="ECO:0000313" key="2">
    <source>
        <dbReference type="EMBL" id="WSD08467.1"/>
    </source>
</evidence>
<accession>A0ABZ1GQR7</accession>
<dbReference type="EMBL" id="CP109134">
    <property type="protein sequence ID" value="WSD08467.1"/>
    <property type="molecule type" value="Genomic_DNA"/>
</dbReference>
<keyword evidence="3" id="KW-1185">Reference proteome</keyword>
<dbReference type="Proteomes" id="UP001335325">
    <property type="component" value="Chromosome"/>
</dbReference>
<dbReference type="GeneID" id="91545678"/>
<evidence type="ECO:0000313" key="3">
    <source>
        <dbReference type="Proteomes" id="UP001335325"/>
    </source>
</evidence>
<dbReference type="RefSeq" id="WP_326754357.1">
    <property type="nucleotide sequence ID" value="NZ_CP109134.1"/>
</dbReference>
<organism evidence="2 3">
    <name type="scientific">Streptomyces hirsutus</name>
    <dbReference type="NCBI Taxonomy" id="35620"/>
    <lineage>
        <taxon>Bacteria</taxon>
        <taxon>Bacillati</taxon>
        <taxon>Actinomycetota</taxon>
        <taxon>Actinomycetes</taxon>
        <taxon>Kitasatosporales</taxon>
        <taxon>Streptomycetaceae</taxon>
        <taxon>Streptomyces</taxon>
    </lineage>
</organism>
<proteinExistence type="predicted"/>
<protein>
    <submittedName>
        <fullName evidence="2">Uncharacterized protein</fullName>
    </submittedName>
</protein>
<evidence type="ECO:0000256" key="1">
    <source>
        <dbReference type="SAM" id="MobiDB-lite"/>
    </source>
</evidence>
<name>A0ABZ1GQR7_9ACTN</name>
<sequence>MDVIKPAALLLAVIGPAAGSTDAAAEPGGYPGDRSRAGVRTGAGRNPIRSLRLCRPLHSC</sequence>
<reference evidence="2 3" key="1">
    <citation type="submission" date="2022-10" db="EMBL/GenBank/DDBJ databases">
        <title>The complete genomes of actinobacterial strains from the NBC collection.</title>
        <authorList>
            <person name="Joergensen T.S."/>
            <person name="Alvarez Arevalo M."/>
            <person name="Sterndorff E.B."/>
            <person name="Faurdal D."/>
            <person name="Vuksanovic O."/>
            <person name="Mourched A.-S."/>
            <person name="Charusanti P."/>
            <person name="Shaw S."/>
            <person name="Blin K."/>
            <person name="Weber T."/>
        </authorList>
    </citation>
    <scope>NUCLEOTIDE SEQUENCE [LARGE SCALE GENOMIC DNA]</scope>
    <source>
        <strain evidence="2 3">NBC 01753</strain>
    </source>
</reference>
<gene>
    <name evidence="2" type="ORF">OIE73_23890</name>
</gene>
<feature type="region of interest" description="Disordered" evidence="1">
    <location>
        <begin position="19"/>
        <end position="44"/>
    </location>
</feature>